<evidence type="ECO:0000313" key="2">
    <source>
        <dbReference type="EMBL" id="TLD69524.1"/>
    </source>
</evidence>
<dbReference type="OrthoDB" id="122681at2"/>
<dbReference type="EMBL" id="VAUV01000012">
    <property type="protein sequence ID" value="TLD69524.1"/>
    <property type="molecule type" value="Genomic_DNA"/>
</dbReference>
<reference evidence="2 3" key="1">
    <citation type="submission" date="2019-05" db="EMBL/GenBank/DDBJ databases">
        <title>Verrucobacter flavum gen. nov., sp. nov. a new member of the family Verrucomicrobiaceae.</title>
        <authorList>
            <person name="Szuroczki S."/>
            <person name="Abbaszade G."/>
            <person name="Szabo A."/>
            <person name="Felfoldi T."/>
            <person name="Schumann P."/>
            <person name="Boka K."/>
            <person name="Keki Z."/>
            <person name="Toumi M."/>
            <person name="Toth E."/>
        </authorList>
    </citation>
    <scope>NUCLEOTIDE SEQUENCE [LARGE SCALE GENOMIC DNA]</scope>
    <source>
        <strain evidence="2 3">MG-N-17</strain>
    </source>
</reference>
<gene>
    <name evidence="2" type="ORF">FEM03_16310</name>
</gene>
<dbReference type="AlphaFoldDB" id="A0A5R8KB31"/>
<proteinExistence type="predicted"/>
<dbReference type="InterPro" id="IPR013321">
    <property type="entry name" value="Arc_rbn_hlx_hlx"/>
</dbReference>
<accession>A0A5R8KB31</accession>
<dbReference type="Proteomes" id="UP000306196">
    <property type="component" value="Unassembled WGS sequence"/>
</dbReference>
<dbReference type="RefSeq" id="WP_138087352.1">
    <property type="nucleotide sequence ID" value="NZ_VAUV01000012.1"/>
</dbReference>
<dbReference type="InterPro" id="IPR002145">
    <property type="entry name" value="CopG"/>
</dbReference>
<name>A0A5R8KB31_9BACT</name>
<keyword evidence="3" id="KW-1185">Reference proteome</keyword>
<dbReference type="Pfam" id="PF01402">
    <property type="entry name" value="RHH_1"/>
    <property type="match status" value="1"/>
</dbReference>
<sequence>MRTIVDLPDEQLGALSAMCAREGISRAEAIRRALSAMLVEKSARGRDEAFGAWKKKKVDSRELVDKMREEWDR</sequence>
<feature type="domain" description="Ribbon-helix-helix protein CopG" evidence="1">
    <location>
        <begin position="2"/>
        <end position="37"/>
    </location>
</feature>
<dbReference type="Gene3D" id="1.10.1220.10">
    <property type="entry name" value="Met repressor-like"/>
    <property type="match status" value="1"/>
</dbReference>
<comment type="caution">
    <text evidence="2">The sequence shown here is derived from an EMBL/GenBank/DDBJ whole genome shotgun (WGS) entry which is preliminary data.</text>
</comment>
<dbReference type="GO" id="GO:0006355">
    <property type="term" value="P:regulation of DNA-templated transcription"/>
    <property type="evidence" value="ECO:0007669"/>
    <property type="project" value="InterPro"/>
</dbReference>
<protein>
    <submittedName>
        <fullName evidence="2">Ribbon-helix-helix protein, CopG family</fullName>
    </submittedName>
</protein>
<evidence type="ECO:0000313" key="3">
    <source>
        <dbReference type="Proteomes" id="UP000306196"/>
    </source>
</evidence>
<organism evidence="2 3">
    <name type="scientific">Phragmitibacter flavus</name>
    <dbReference type="NCBI Taxonomy" id="2576071"/>
    <lineage>
        <taxon>Bacteria</taxon>
        <taxon>Pseudomonadati</taxon>
        <taxon>Verrucomicrobiota</taxon>
        <taxon>Verrucomicrobiia</taxon>
        <taxon>Verrucomicrobiales</taxon>
        <taxon>Verrucomicrobiaceae</taxon>
        <taxon>Phragmitibacter</taxon>
    </lineage>
</organism>
<evidence type="ECO:0000259" key="1">
    <source>
        <dbReference type="Pfam" id="PF01402"/>
    </source>
</evidence>